<sequence>MINQSFMEQVVRLSNSFTNNVIGWLNQKVHMSKKP</sequence>
<accession>A0A2P2R008</accession>
<reference evidence="1" key="1">
    <citation type="submission" date="2018-02" db="EMBL/GenBank/DDBJ databases">
        <title>Rhizophora mucronata_Transcriptome.</title>
        <authorList>
            <person name="Meera S.P."/>
            <person name="Sreeshan A."/>
            <person name="Augustine A."/>
        </authorList>
    </citation>
    <scope>NUCLEOTIDE SEQUENCE</scope>
    <source>
        <tissue evidence="1">Leaf</tissue>
    </source>
</reference>
<organism evidence="1">
    <name type="scientific">Rhizophora mucronata</name>
    <name type="common">Asiatic mangrove</name>
    <dbReference type="NCBI Taxonomy" id="61149"/>
    <lineage>
        <taxon>Eukaryota</taxon>
        <taxon>Viridiplantae</taxon>
        <taxon>Streptophyta</taxon>
        <taxon>Embryophyta</taxon>
        <taxon>Tracheophyta</taxon>
        <taxon>Spermatophyta</taxon>
        <taxon>Magnoliopsida</taxon>
        <taxon>eudicotyledons</taxon>
        <taxon>Gunneridae</taxon>
        <taxon>Pentapetalae</taxon>
        <taxon>rosids</taxon>
        <taxon>fabids</taxon>
        <taxon>Malpighiales</taxon>
        <taxon>Rhizophoraceae</taxon>
        <taxon>Rhizophora</taxon>
    </lineage>
</organism>
<proteinExistence type="predicted"/>
<evidence type="ECO:0000313" key="1">
    <source>
        <dbReference type="EMBL" id="MBX72553.1"/>
    </source>
</evidence>
<dbReference type="AlphaFoldDB" id="A0A2P2R008"/>
<protein>
    <submittedName>
        <fullName evidence="1">Uncharacterized protein</fullName>
    </submittedName>
</protein>
<name>A0A2P2R008_RHIMU</name>
<dbReference type="EMBL" id="GGEC01092069">
    <property type="protein sequence ID" value="MBX72553.1"/>
    <property type="molecule type" value="Transcribed_RNA"/>
</dbReference>